<reference evidence="2 3" key="1">
    <citation type="submission" date="2019-08" db="EMBL/GenBank/DDBJ databases">
        <title>Deep-cultivation of Planctomycetes and their phenomic and genomic characterization uncovers novel biology.</title>
        <authorList>
            <person name="Wiegand S."/>
            <person name="Jogler M."/>
            <person name="Boedeker C."/>
            <person name="Pinto D."/>
            <person name="Vollmers J."/>
            <person name="Rivas-Marin E."/>
            <person name="Kohn T."/>
            <person name="Peeters S.H."/>
            <person name="Heuer A."/>
            <person name="Rast P."/>
            <person name="Oberbeckmann S."/>
            <person name="Bunk B."/>
            <person name="Jeske O."/>
            <person name="Meyerdierks A."/>
            <person name="Storesund J.E."/>
            <person name="Kallscheuer N."/>
            <person name="Luecker S."/>
            <person name="Lage O.M."/>
            <person name="Pohl T."/>
            <person name="Merkel B.J."/>
            <person name="Hornburger P."/>
            <person name="Mueller R.-W."/>
            <person name="Bruemmer F."/>
            <person name="Labrenz M."/>
            <person name="Spormann A.M."/>
            <person name="Op den Camp H."/>
            <person name="Overmann J."/>
            <person name="Amann R."/>
            <person name="Jetten M.S.M."/>
            <person name="Mascher T."/>
            <person name="Medema M.H."/>
            <person name="Devos D.P."/>
            <person name="Kaster A.-K."/>
            <person name="Ovreas L."/>
            <person name="Rohde M."/>
            <person name="Galperin M.Y."/>
            <person name="Jogler C."/>
        </authorList>
    </citation>
    <scope>NUCLEOTIDE SEQUENCE [LARGE SCALE GENOMIC DNA]</scope>
    <source>
        <strain evidence="2 3">Pr1d</strain>
    </source>
</reference>
<keyword evidence="3" id="KW-1185">Reference proteome</keyword>
<dbReference type="Gene3D" id="3.40.50.150">
    <property type="entry name" value="Vaccinia Virus protein VP39"/>
    <property type="match status" value="1"/>
</dbReference>
<dbReference type="GO" id="GO:0008757">
    <property type="term" value="F:S-adenosylmethionine-dependent methyltransferase activity"/>
    <property type="evidence" value="ECO:0007669"/>
    <property type="project" value="InterPro"/>
</dbReference>
<dbReference type="InterPro" id="IPR013216">
    <property type="entry name" value="Methyltransf_11"/>
</dbReference>
<feature type="domain" description="Methyltransferase type 11" evidence="1">
    <location>
        <begin position="57"/>
        <end position="152"/>
    </location>
</feature>
<sequence length="266" mass="29608">MPEHSQETTHNARAWDKLARQQVPLAQPATDADLIDPLAKVDPLGWLDSNIRDKQVLCLAAGGGRHGALYAAAGAKVTVVDISGEMLALDRAVAAERQFDIRTVQTSMDNLSMFADREFEIVIHPVSTCYVSDVSRVFAEVARVLKPYGLYISQHKSPVSLQTEIRSRDDTYRITEPYYRKGPLPLVEPCRVRESGTLEFLHRWEQLVGGLCRAGFVIEDLVEPQHADPDADRGSFGHRSQFVAPYVRIKARRINSSPSTSVIELA</sequence>
<evidence type="ECO:0000313" key="2">
    <source>
        <dbReference type="EMBL" id="QEG33385.1"/>
    </source>
</evidence>
<dbReference type="InterPro" id="IPR050508">
    <property type="entry name" value="Methyltransf_Superfamily"/>
</dbReference>
<dbReference type="EMBL" id="CP042913">
    <property type="protein sequence ID" value="QEG33385.1"/>
    <property type="molecule type" value="Genomic_DNA"/>
</dbReference>
<organism evidence="2 3">
    <name type="scientific">Bythopirellula goksoeyrii</name>
    <dbReference type="NCBI Taxonomy" id="1400387"/>
    <lineage>
        <taxon>Bacteria</taxon>
        <taxon>Pseudomonadati</taxon>
        <taxon>Planctomycetota</taxon>
        <taxon>Planctomycetia</taxon>
        <taxon>Pirellulales</taxon>
        <taxon>Lacipirellulaceae</taxon>
        <taxon>Bythopirellula</taxon>
    </lineage>
</organism>
<dbReference type="Pfam" id="PF08241">
    <property type="entry name" value="Methyltransf_11"/>
    <property type="match status" value="1"/>
</dbReference>
<proteinExistence type="predicted"/>
<evidence type="ECO:0000313" key="3">
    <source>
        <dbReference type="Proteomes" id="UP000323917"/>
    </source>
</evidence>
<name>A0A5B9Q768_9BACT</name>
<protein>
    <recommendedName>
        <fullName evidence="1">Methyltransferase type 11 domain-containing protein</fullName>
    </recommendedName>
</protein>
<dbReference type="KEGG" id="bgok:Pr1d_06460"/>
<dbReference type="RefSeq" id="WP_148072159.1">
    <property type="nucleotide sequence ID" value="NZ_CP042913.1"/>
</dbReference>
<dbReference type="InterPro" id="IPR029063">
    <property type="entry name" value="SAM-dependent_MTases_sf"/>
</dbReference>
<dbReference type="AlphaFoldDB" id="A0A5B9Q768"/>
<dbReference type="CDD" id="cd02440">
    <property type="entry name" value="AdoMet_MTases"/>
    <property type="match status" value="1"/>
</dbReference>
<gene>
    <name evidence="2" type="ORF">Pr1d_06460</name>
</gene>
<accession>A0A5B9Q768</accession>
<dbReference type="OrthoDB" id="9772751at2"/>
<dbReference type="SUPFAM" id="SSF53335">
    <property type="entry name" value="S-adenosyl-L-methionine-dependent methyltransferases"/>
    <property type="match status" value="1"/>
</dbReference>
<dbReference type="PANTHER" id="PTHR42912">
    <property type="entry name" value="METHYLTRANSFERASE"/>
    <property type="match status" value="1"/>
</dbReference>
<evidence type="ECO:0000259" key="1">
    <source>
        <dbReference type="Pfam" id="PF08241"/>
    </source>
</evidence>
<dbReference type="Proteomes" id="UP000323917">
    <property type="component" value="Chromosome"/>
</dbReference>